<keyword evidence="2" id="KW-0235">DNA replication</keyword>
<dbReference type="GO" id="GO:0006260">
    <property type="term" value="P:DNA replication"/>
    <property type="evidence" value="ECO:0007669"/>
    <property type="project" value="UniProtKB-KW"/>
</dbReference>
<dbReference type="InterPro" id="IPR019128">
    <property type="entry name" value="Dcc1"/>
</dbReference>
<dbReference type="GO" id="GO:0000775">
    <property type="term" value="C:chromosome, centromeric region"/>
    <property type="evidence" value="ECO:0007669"/>
    <property type="project" value="TreeGrafter"/>
</dbReference>
<dbReference type="GO" id="GO:0000785">
    <property type="term" value="C:chromatin"/>
    <property type="evidence" value="ECO:0007669"/>
    <property type="project" value="TreeGrafter"/>
</dbReference>
<organism evidence="3 4">
    <name type="scientific">Galdieria yellowstonensis</name>
    <dbReference type="NCBI Taxonomy" id="3028027"/>
    <lineage>
        <taxon>Eukaryota</taxon>
        <taxon>Rhodophyta</taxon>
        <taxon>Bangiophyceae</taxon>
        <taxon>Galdieriales</taxon>
        <taxon>Galdieriaceae</taxon>
        <taxon>Galdieria</taxon>
    </lineage>
</organism>
<gene>
    <name evidence="3" type="ORF">GAYE_SCF17G3746</name>
</gene>
<dbReference type="EMBL" id="JANCYU010000034">
    <property type="protein sequence ID" value="KAK4525837.1"/>
    <property type="molecule type" value="Genomic_DNA"/>
</dbReference>
<evidence type="ECO:0008006" key="5">
    <source>
        <dbReference type="Google" id="ProtNLM"/>
    </source>
</evidence>
<dbReference type="Proteomes" id="UP001300502">
    <property type="component" value="Unassembled WGS sequence"/>
</dbReference>
<protein>
    <recommendedName>
        <fullName evidence="5">Sister chromatid cohesion protein DCC1</fullName>
    </recommendedName>
</protein>
<dbReference type="PANTHER" id="PTHR13395:SF6">
    <property type="entry name" value="SISTER CHROMATID COHESION PROTEIN DCC1"/>
    <property type="match status" value="1"/>
</dbReference>
<reference evidence="3 4" key="1">
    <citation type="submission" date="2022-07" db="EMBL/GenBank/DDBJ databases">
        <title>Genome-wide signatures of adaptation to extreme environments.</title>
        <authorList>
            <person name="Cho C.H."/>
            <person name="Yoon H.S."/>
        </authorList>
    </citation>
    <scope>NUCLEOTIDE SEQUENCE [LARGE SCALE GENOMIC DNA]</scope>
    <source>
        <strain evidence="3 4">108.79 E11</strain>
    </source>
</reference>
<evidence type="ECO:0000256" key="1">
    <source>
        <dbReference type="ARBA" id="ARBA00007017"/>
    </source>
</evidence>
<evidence type="ECO:0000313" key="3">
    <source>
        <dbReference type="EMBL" id="KAK4525837.1"/>
    </source>
</evidence>
<proteinExistence type="inferred from homology"/>
<accession>A0AAV9IEH5</accession>
<dbReference type="Pfam" id="PF09724">
    <property type="entry name" value="Dcc1"/>
    <property type="match status" value="1"/>
</dbReference>
<dbReference type="GO" id="GO:0034088">
    <property type="term" value="P:maintenance of mitotic sister chromatid cohesion"/>
    <property type="evidence" value="ECO:0007669"/>
    <property type="project" value="TreeGrafter"/>
</dbReference>
<dbReference type="PANTHER" id="PTHR13395">
    <property type="entry name" value="SISTER CHROMATID COHESION PROTEIN DCC1-RELATED"/>
    <property type="match status" value="1"/>
</dbReference>
<sequence>MEETQHTLMFSEDFSPGGILLIELEESFLQMIENGETALYFVGCSKTKEEEVTCFRSDEAYLCTEKKSFKVVFRESSNSILPVETSPFDTASGFSVIQSGVVPVISLLHGNLELVPTSPRMDILRHLINEYELANNLIGLTFRQILDRVQISKLELNEELKRMHIVPLEEGCLRIVTCTELDQILDEIVSTGTLQNWDMPRCLPPSNEIIKHCRDYPPILVQHCLDFFCIPRRDSNYLTLDEYSVCRFKAKIVLSCNEENQPLEWNAFETKWQNIVPDFFQPRMEMLSGLAIIEQVGSKILVHALLEERLPQDIESRVKLLFQKKSNWTLEELEPYLLPVVPDVMKIEHILRKHCRPLKTIHSLGGGMKFSVRP</sequence>
<dbReference type="GO" id="GO:0031390">
    <property type="term" value="C:Ctf18 RFC-like complex"/>
    <property type="evidence" value="ECO:0007669"/>
    <property type="project" value="InterPro"/>
</dbReference>
<dbReference type="AlphaFoldDB" id="A0AAV9IEH5"/>
<evidence type="ECO:0000313" key="4">
    <source>
        <dbReference type="Proteomes" id="UP001300502"/>
    </source>
</evidence>
<comment type="caution">
    <text evidence="3">The sequence shown here is derived from an EMBL/GenBank/DDBJ whole genome shotgun (WGS) entry which is preliminary data.</text>
</comment>
<keyword evidence="4" id="KW-1185">Reference proteome</keyword>
<comment type="similarity">
    <text evidence="1">Belongs to the DCC1 family.</text>
</comment>
<name>A0AAV9IEH5_9RHOD</name>
<evidence type="ECO:0000256" key="2">
    <source>
        <dbReference type="ARBA" id="ARBA00022705"/>
    </source>
</evidence>